<dbReference type="EMBL" id="CACRXK020037474">
    <property type="protein sequence ID" value="CAB4045064.1"/>
    <property type="molecule type" value="Genomic_DNA"/>
</dbReference>
<reference evidence="1" key="1">
    <citation type="submission" date="2020-04" db="EMBL/GenBank/DDBJ databases">
        <authorList>
            <person name="Alioto T."/>
            <person name="Alioto T."/>
            <person name="Gomez Garrido J."/>
        </authorList>
    </citation>
    <scope>NUCLEOTIDE SEQUENCE</scope>
    <source>
        <strain evidence="1">A484AB</strain>
    </source>
</reference>
<dbReference type="OrthoDB" id="5982933at2759"/>
<feature type="non-terminal residue" evidence="1">
    <location>
        <position position="1"/>
    </location>
</feature>
<keyword evidence="2" id="KW-1185">Reference proteome</keyword>
<name>A0A6S7KQ36_PARCT</name>
<organism evidence="1 2">
    <name type="scientific">Paramuricea clavata</name>
    <name type="common">Red gorgonian</name>
    <name type="synonym">Violescent sea-whip</name>
    <dbReference type="NCBI Taxonomy" id="317549"/>
    <lineage>
        <taxon>Eukaryota</taxon>
        <taxon>Metazoa</taxon>
        <taxon>Cnidaria</taxon>
        <taxon>Anthozoa</taxon>
        <taxon>Octocorallia</taxon>
        <taxon>Malacalcyonacea</taxon>
        <taxon>Plexauridae</taxon>
        <taxon>Paramuricea</taxon>
    </lineage>
</organism>
<protein>
    <submittedName>
        <fullName evidence="1">Uncharacterized protein</fullName>
    </submittedName>
</protein>
<proteinExistence type="predicted"/>
<evidence type="ECO:0000313" key="1">
    <source>
        <dbReference type="EMBL" id="CAB4045064.1"/>
    </source>
</evidence>
<dbReference type="AlphaFoldDB" id="A0A6S7KQ36"/>
<evidence type="ECO:0000313" key="2">
    <source>
        <dbReference type="Proteomes" id="UP001152795"/>
    </source>
</evidence>
<sequence>CLDPSDLPKEPAVSGQLQLLLLMMNSNPALAAQFEGSPWIQAEKEKMEKAKKLQ</sequence>
<feature type="non-terminal residue" evidence="1">
    <location>
        <position position="54"/>
    </location>
</feature>
<accession>A0A6S7KQ36</accession>
<dbReference type="Proteomes" id="UP001152795">
    <property type="component" value="Unassembled WGS sequence"/>
</dbReference>
<gene>
    <name evidence="1" type="ORF">PACLA_8A045060</name>
</gene>
<comment type="caution">
    <text evidence="1">The sequence shown here is derived from an EMBL/GenBank/DDBJ whole genome shotgun (WGS) entry which is preliminary data.</text>
</comment>